<reference evidence="2" key="2">
    <citation type="submission" date="2020-05" db="UniProtKB">
        <authorList>
            <consortium name="EnsemblMetazoa"/>
        </authorList>
    </citation>
    <scope>IDENTIFICATION</scope>
    <source>
        <strain evidence="2">IAEA</strain>
    </source>
</reference>
<evidence type="ECO:0000313" key="2">
    <source>
        <dbReference type="EnsemblMetazoa" id="GBRI027944-PA"/>
    </source>
</evidence>
<feature type="transmembrane region" description="Helical" evidence="1">
    <location>
        <begin position="108"/>
        <end position="126"/>
    </location>
</feature>
<proteinExistence type="predicted"/>
<dbReference type="EnsemblMetazoa" id="GBRI027944-RA">
    <property type="protein sequence ID" value="GBRI027944-PA"/>
    <property type="gene ID" value="GBRI027944"/>
</dbReference>
<keyword evidence="3" id="KW-1185">Reference proteome</keyword>
<dbReference type="AlphaFoldDB" id="A0A1A9WQ82"/>
<evidence type="ECO:0000313" key="3">
    <source>
        <dbReference type="Proteomes" id="UP000091820"/>
    </source>
</evidence>
<dbReference type="VEuPathDB" id="VectorBase:GBRI027944"/>
<protein>
    <submittedName>
        <fullName evidence="2">Uncharacterized protein</fullName>
    </submittedName>
</protein>
<accession>A0A1A9WQ82</accession>
<keyword evidence="1" id="KW-0812">Transmembrane</keyword>
<evidence type="ECO:0000256" key="1">
    <source>
        <dbReference type="SAM" id="Phobius"/>
    </source>
</evidence>
<feature type="transmembrane region" description="Helical" evidence="1">
    <location>
        <begin position="146"/>
        <end position="168"/>
    </location>
</feature>
<reference evidence="3" key="1">
    <citation type="submission" date="2014-03" db="EMBL/GenBank/DDBJ databases">
        <authorList>
            <person name="Aksoy S."/>
            <person name="Warren W."/>
            <person name="Wilson R.K."/>
        </authorList>
    </citation>
    <scope>NUCLEOTIDE SEQUENCE [LARGE SCALE GENOMIC DNA]</scope>
    <source>
        <strain evidence="3">IAEA</strain>
    </source>
</reference>
<keyword evidence="1" id="KW-0472">Membrane</keyword>
<sequence length="203" mass="22493">MFLKCHYSIEQTNKKTISKTISVRDEYWYTLANHKHLKIYLSFIFPESKWICACLQKFLNKEKSGVELPPDGEFKDGCGEVVVGPFLGKLFICNWLSVSSGSISQQRLLLTVFVGYDVAAVLAVNYGDGFRVMNFRYGFPSEFQSFCLASQLSIVAAGAVHVAVIAAVKLRVYIAEKDGIDAGAAAEPILTKAKQFDALVDQC</sequence>
<keyword evidence="1" id="KW-1133">Transmembrane helix</keyword>
<dbReference type="Proteomes" id="UP000091820">
    <property type="component" value="Unassembled WGS sequence"/>
</dbReference>
<name>A0A1A9WQ82_9MUSC</name>
<organism evidence="2 3">
    <name type="scientific">Glossina brevipalpis</name>
    <dbReference type="NCBI Taxonomy" id="37001"/>
    <lineage>
        <taxon>Eukaryota</taxon>
        <taxon>Metazoa</taxon>
        <taxon>Ecdysozoa</taxon>
        <taxon>Arthropoda</taxon>
        <taxon>Hexapoda</taxon>
        <taxon>Insecta</taxon>
        <taxon>Pterygota</taxon>
        <taxon>Neoptera</taxon>
        <taxon>Endopterygota</taxon>
        <taxon>Diptera</taxon>
        <taxon>Brachycera</taxon>
        <taxon>Muscomorpha</taxon>
        <taxon>Hippoboscoidea</taxon>
        <taxon>Glossinidae</taxon>
        <taxon>Glossina</taxon>
    </lineage>
</organism>